<dbReference type="GO" id="GO:0005813">
    <property type="term" value="C:centrosome"/>
    <property type="evidence" value="ECO:0007669"/>
    <property type="project" value="TreeGrafter"/>
</dbReference>
<protein>
    <recommendedName>
        <fullName evidence="1">Zinc finger FYVE domain-containing protein 26</fullName>
    </recommendedName>
</protein>
<evidence type="ECO:0000259" key="9">
    <source>
        <dbReference type="PROSITE" id="PS50178"/>
    </source>
</evidence>
<dbReference type="InterPro" id="IPR000306">
    <property type="entry name" value="Znf_FYVE"/>
</dbReference>
<dbReference type="GO" id="GO:0000724">
    <property type="term" value="P:double-strand break repair via homologous recombination"/>
    <property type="evidence" value="ECO:0007669"/>
    <property type="project" value="InterPro"/>
</dbReference>
<dbReference type="CDD" id="cd15724">
    <property type="entry name" value="FYVE_ZFY26"/>
    <property type="match status" value="1"/>
</dbReference>
<comment type="function">
    <text evidence="7">Phosphatidylinositol 3-phosphate-binding protein required for the abscission step in cytokinesis: recruited to the midbody during cytokinesis and acts as a regulator of abscission. May also be required for efficient homologous recombination DNA double-strand break repair.</text>
</comment>
<dbReference type="InterPro" id="IPR017455">
    <property type="entry name" value="Znf_FYVE-rel"/>
</dbReference>
<dbReference type="Pfam" id="PF25569">
    <property type="entry name" value="TPR_ZFYVE26"/>
    <property type="match status" value="1"/>
</dbReference>
<comment type="subunit">
    <text evidence="6">Interacts with AP5Z1, AP5B1, AP5S1 and SPG11. Interacts with TTC19 and KIF13A.</text>
</comment>
<dbReference type="GO" id="GO:0032465">
    <property type="term" value="P:regulation of cytokinesis"/>
    <property type="evidence" value="ECO:0007669"/>
    <property type="project" value="TreeGrafter"/>
</dbReference>
<evidence type="ECO:0000313" key="11">
    <source>
        <dbReference type="Proteomes" id="UP001295444"/>
    </source>
</evidence>
<dbReference type="GO" id="GO:0032266">
    <property type="term" value="F:phosphatidylinositol-3-phosphate binding"/>
    <property type="evidence" value="ECO:0007669"/>
    <property type="project" value="InterPro"/>
</dbReference>
<evidence type="ECO:0000256" key="6">
    <source>
        <dbReference type="ARBA" id="ARBA00025962"/>
    </source>
</evidence>
<keyword evidence="4 8" id="KW-0863">Zinc-finger</keyword>
<dbReference type="InterPro" id="IPR013083">
    <property type="entry name" value="Znf_RING/FYVE/PHD"/>
</dbReference>
<dbReference type="GO" id="GO:0030496">
    <property type="term" value="C:midbody"/>
    <property type="evidence" value="ECO:0007669"/>
    <property type="project" value="TreeGrafter"/>
</dbReference>
<accession>A0AAD1TID0</accession>
<dbReference type="Gene3D" id="3.30.40.10">
    <property type="entry name" value="Zinc/RING finger domain, C3HC4 (zinc finger)"/>
    <property type="match status" value="1"/>
</dbReference>
<dbReference type="InterPro" id="IPR011011">
    <property type="entry name" value="Znf_FYVE_PHD"/>
</dbReference>
<dbReference type="FunFam" id="3.30.40.10:FF:000295">
    <property type="entry name" value="Zinc finger, FYVE domain-containing 26"/>
    <property type="match status" value="1"/>
</dbReference>
<proteinExistence type="predicted"/>
<dbReference type="SUPFAM" id="SSF57903">
    <property type="entry name" value="FYVE/PHD zinc finger"/>
    <property type="match status" value="1"/>
</dbReference>
<dbReference type="InterPro" id="IPR057946">
    <property type="entry name" value="TPR_ZFYVE26"/>
</dbReference>
<evidence type="ECO:0000256" key="4">
    <source>
        <dbReference type="ARBA" id="ARBA00022771"/>
    </source>
</evidence>
<keyword evidence="11" id="KW-1185">Reference proteome</keyword>
<dbReference type="InterPro" id="IPR028730">
    <property type="entry name" value="ZFYVE26"/>
</dbReference>
<dbReference type="GO" id="GO:0000281">
    <property type="term" value="P:mitotic cytokinesis"/>
    <property type="evidence" value="ECO:0007669"/>
    <property type="project" value="InterPro"/>
</dbReference>
<dbReference type="Proteomes" id="UP001295444">
    <property type="component" value="Chromosome 13"/>
</dbReference>
<evidence type="ECO:0000256" key="8">
    <source>
        <dbReference type="PROSITE-ProRule" id="PRU00091"/>
    </source>
</evidence>
<dbReference type="Pfam" id="PF01363">
    <property type="entry name" value="FYVE"/>
    <property type="match status" value="1"/>
</dbReference>
<dbReference type="GO" id="GO:0008270">
    <property type="term" value="F:zinc ion binding"/>
    <property type="evidence" value="ECO:0007669"/>
    <property type="project" value="UniProtKB-KW"/>
</dbReference>
<organism evidence="10 11">
    <name type="scientific">Pelobates cultripes</name>
    <name type="common">Western spadefoot toad</name>
    <dbReference type="NCBI Taxonomy" id="61616"/>
    <lineage>
        <taxon>Eukaryota</taxon>
        <taxon>Metazoa</taxon>
        <taxon>Chordata</taxon>
        <taxon>Craniata</taxon>
        <taxon>Vertebrata</taxon>
        <taxon>Euteleostomi</taxon>
        <taxon>Amphibia</taxon>
        <taxon>Batrachia</taxon>
        <taxon>Anura</taxon>
        <taxon>Pelobatoidea</taxon>
        <taxon>Pelobatidae</taxon>
        <taxon>Pelobates</taxon>
    </lineage>
</organism>
<evidence type="ECO:0000256" key="1">
    <source>
        <dbReference type="ARBA" id="ARBA00014373"/>
    </source>
</evidence>
<dbReference type="SMART" id="SM00064">
    <property type="entry name" value="FYVE"/>
    <property type="match status" value="1"/>
</dbReference>
<keyword evidence="5" id="KW-0862">Zinc</keyword>
<feature type="domain" description="FYVE-type" evidence="9">
    <location>
        <begin position="1837"/>
        <end position="1897"/>
    </location>
</feature>
<sequence>MSDAQGLDRATSLRRLRGFFRRCLRRGQWQLALSCVPLLYQAPEASKTEEILRALVTVPHLLRCDENHTPEQLSWFWLSALSEWFQWSKAVLPVSLKNETEFLFLLGELECNISEQVHKELHDAFLHSQHESKENRNEGPSPQLSHETITVLQDVLFKNPRLTQAIFQFLLVDDCHTSALEYNNSLHRISVDYLLRLLTSLEHLQHSDQSKAHLEEQRAEQIYNILSTMHFNVEHQASDLKHLCEELYRACRRKRNVLIEEDVQGCMLRKHNYGLIRLYGSVASEQIKEQILMWNAIEKVGDLSNSERAILALFSNPEQSDPWKAAYFYCCSTGKHFLEQIVLTALALIKKEDFYNLELLLKKEFKPLRRLLVLLGWGHCRSIESVNSLLCALHQGKDTCNDLVLKEVCDGLMFQVDALRWCIEHNSQSIPKKTLLRHLNSIESQSALYILHHLTNLAEVNEDDVLKLLQAERSIGKGGDDASISPQQHNSAVFQAFCAMKYAIYAISLNAHKSVRSKGCQQSFLSGSTTSTEVLNIPEESDPSQDGSKMYEQSKDCQESFLSGSTKSTEVLSMPEESITSQDDSVLFEHYLTKCQYYLQLLPAHLKLELLENIFSLFFVSLNDLNTSSSQFDDCAMEQNEDCVHLNIERPINLDSREYSQVVVSAKQTHHSEGSINSIDLSDVSETSSFSDVENTEKISHGFLRNNYLDLEHFTRDLSGFVVDELSMDAFLKMLKENIEELKDFISLCGENLNEEQTLYECWSNSTFKKDFSCRILQLSKYISEAQWRYKVVRSNRSACSKSAGFTARDGTDNRTQAQEQNLIPMMLSSPECLLVSCILRGNYIEAHQVALMYNLQHSSSYSELKFMECYEEVMRELARLEQKIENQISEANVGKPSNSRSTLKAIGNAAAAGMVSYSISDVMDKLLTPGEGRISALHDDFWIKSARLEKVSSWRCVIEELIPSAMTTFDLACTQARVWKTCKQLLETAERRLHNHYEIKGNKPFPVMNYPEGIHGFPSVLQQISKIITYPCPAPVQDELGDKISNQFKCNITEVLHTCYAVMSDEYIIRNITLDHEREQILLRLKAAISVHEAKGNLIQALLDQSSTKPHEVQSHPVRQEMSLLLNNLDECERSLENQIHKSQYIRSFFRHMDTLAKVIIQSINTELDTSLDLKTGNPFVVLQQKPAQLISYLLFEKQEERARDRLSSLLEKENIELNLGRVILDCCCEPLSFCRTMKTVQTQSLLIGIGQLTQQCLNTCLPDICIPLLKCDEDREASSSFKQTVSDSNQYRITASILNFLKSKSNITAIIACLSASKIHKAPKSGLSWMELIGNKKESPLEMECIANECELLLSEFPVLQRFLSTLSAPFVDDYTEGNEYNRSICGKICSSLILLGFHYPAANEVIMEALQKAVTEKNWKKVLQILDLHIGELEDFAGVKDALLCCAAAEETDGWKYLFVVEDPDLRSKLALHFLDKWPLEACQEILGYCFCEPHIAADLKQDLQNKIKELEIYRKILTLKDDVWANWQDLKKNCVDNPHTIIAIILEAKDYELCEDWSLFYPIPTELLTSLHREHLLHLLHIKDTERSLQLLQRIKDQNLQLAVTEQALLQNPGTFACHFLSDYLLSHFQNSLAETRQHDIQNMHMGSKVLLLLPESAHPSYEHLLSSPLLLIEQLLMNMKIDWVSVAVNALQQLLVEPSSSLSTEDVDKLLTIYAGKALAIPFSFRERKPDDVKHSSMVKLKEGIITAHGNQNPCYDTTNLVPLWLLEYSGPPELSRGPKMALRALTGRKMIFIQLYQTPPGPPEKFLRRNKSSPEFVPPDTPPAKAQWIPDETETICMVCKNERFTMFNRRHHCRRCGRLVCSSCSMKTMVVEGCRENPARVCDQCHDYFSSSIIPEEDPEQNQEGLVVNLAEVLKLSKSAEIQWLLTLDEHENEMERSEFYYEQAPSASLCTAILNLHSKCEECGYQLIEHCCTLSKGLTNPEMDCRLLLDIMRNLLFSAKMIFVKAARSQDLELCDSYSSKVDLLKILVAASYKDIPSLDEIVRPAAVIRLRNRLLEAEYYSLAIEVSTKTGLDPAGVWHAWGMACLKSDNLPGAREKFSRCFKAPLDLNQKNVGSKLLEDVVQYLETAAKPILLVKDDDYFATLKELENTLKTRCIWYEMMPEGKIKNNTYYQECLHYLHTYGTHLEIIKFYMRRELMREALLYLLNKDCPGDIFIEGVFVPSYESGKLQALENLLKSIDSTLQSWSNYLIEVCKYLQQKNFYNILYELQQFMKDHVRAAMTCIYFFSYKAKNYQDLGHNQKWLIKSKEHLKTYLQDLSRSSRKKSFDTFRKKMAPSEVSRHINTIELQMEITRFLKKYHFSETTNVSSKPPPTLFGNSSMMIDVACKVILGGKNVEEGFGIAFRVIQDFQLDATKVYSKVCKELGQRKHYSEILQLVKCVSESGVASESDCDQIILKCVEDIVDGNLDELENLIREVKNDDNKIKAYLKCHSLRSAFLTAIKLEPTKAFPIIQEVCDMSYKLGQMRVHEISFKWLEDYELMTKEVNKRSTKK</sequence>
<gene>
    <name evidence="10" type="ORF">PECUL_23A024706</name>
</gene>
<dbReference type="GO" id="GO:0007040">
    <property type="term" value="P:lysosome organization"/>
    <property type="evidence" value="ECO:0007669"/>
    <property type="project" value="UniProtKB-ARBA"/>
</dbReference>
<dbReference type="PROSITE" id="PS50178">
    <property type="entry name" value="ZF_FYVE"/>
    <property type="match status" value="1"/>
</dbReference>
<evidence type="ECO:0000256" key="3">
    <source>
        <dbReference type="ARBA" id="ARBA00022723"/>
    </source>
</evidence>
<name>A0AAD1TID0_PELCU</name>
<evidence type="ECO:0000256" key="5">
    <source>
        <dbReference type="ARBA" id="ARBA00022833"/>
    </source>
</evidence>
<keyword evidence="2" id="KW-0597">Phosphoprotein</keyword>
<keyword evidence="3" id="KW-0479">Metal-binding</keyword>
<evidence type="ECO:0000256" key="7">
    <source>
        <dbReference type="ARBA" id="ARBA00044939"/>
    </source>
</evidence>
<dbReference type="GO" id="GO:0005765">
    <property type="term" value="C:lysosomal membrane"/>
    <property type="evidence" value="ECO:0007669"/>
    <property type="project" value="TreeGrafter"/>
</dbReference>
<evidence type="ECO:0000256" key="2">
    <source>
        <dbReference type="ARBA" id="ARBA00022553"/>
    </source>
</evidence>
<reference evidence="10" key="1">
    <citation type="submission" date="2022-03" db="EMBL/GenBank/DDBJ databases">
        <authorList>
            <person name="Alioto T."/>
            <person name="Alioto T."/>
            <person name="Gomez Garrido J."/>
        </authorList>
    </citation>
    <scope>NUCLEOTIDE SEQUENCE</scope>
</reference>
<dbReference type="PANTHER" id="PTHR46591:SF1">
    <property type="entry name" value="ZINC FINGER FYVE DOMAIN-CONTAINING PROTEIN 26"/>
    <property type="match status" value="1"/>
</dbReference>
<evidence type="ECO:0000313" key="10">
    <source>
        <dbReference type="EMBL" id="CAH2327772.1"/>
    </source>
</evidence>
<dbReference type="EMBL" id="OW240924">
    <property type="protein sequence ID" value="CAH2327772.1"/>
    <property type="molecule type" value="Genomic_DNA"/>
</dbReference>
<dbReference type="PANTHER" id="PTHR46591">
    <property type="entry name" value="ZINC FINGER FYVE DOMAIN-CONTAINING PROTEIN 26"/>
    <property type="match status" value="1"/>
</dbReference>